<reference evidence="1" key="1">
    <citation type="journal article" date="2014" name="Front. Microbiol.">
        <title>High frequency of phylogenetically diverse reductive dehalogenase-homologous genes in deep subseafloor sedimentary metagenomes.</title>
        <authorList>
            <person name="Kawai M."/>
            <person name="Futagami T."/>
            <person name="Toyoda A."/>
            <person name="Takaki Y."/>
            <person name="Nishi S."/>
            <person name="Hori S."/>
            <person name="Arai W."/>
            <person name="Tsubouchi T."/>
            <person name="Morono Y."/>
            <person name="Uchiyama I."/>
            <person name="Ito T."/>
            <person name="Fujiyama A."/>
            <person name="Inagaki F."/>
            <person name="Takami H."/>
        </authorList>
    </citation>
    <scope>NUCLEOTIDE SEQUENCE</scope>
    <source>
        <strain evidence="1">Expedition CK06-06</strain>
    </source>
</reference>
<organism evidence="1">
    <name type="scientific">marine sediment metagenome</name>
    <dbReference type="NCBI Taxonomy" id="412755"/>
    <lineage>
        <taxon>unclassified sequences</taxon>
        <taxon>metagenomes</taxon>
        <taxon>ecological metagenomes</taxon>
    </lineage>
</organism>
<feature type="non-terminal residue" evidence="1">
    <location>
        <position position="65"/>
    </location>
</feature>
<proteinExistence type="predicted"/>
<name>X0T0T4_9ZZZZ</name>
<comment type="caution">
    <text evidence="1">The sequence shown here is derived from an EMBL/GenBank/DDBJ whole genome shotgun (WGS) entry which is preliminary data.</text>
</comment>
<dbReference type="AlphaFoldDB" id="X0T0T4"/>
<gene>
    <name evidence="1" type="ORF">S01H1_01540</name>
</gene>
<sequence length="65" mass="7396">MAEEEVIEDTLEIFDLSAEVVLSELDDEGLLFRESIIKTFYETATRTGKAVYGYTKAELQEMANE</sequence>
<accession>X0T0T4</accession>
<protein>
    <submittedName>
        <fullName evidence="1">Uncharacterized protein</fullName>
    </submittedName>
</protein>
<evidence type="ECO:0000313" key="1">
    <source>
        <dbReference type="EMBL" id="GAF80951.1"/>
    </source>
</evidence>
<dbReference type="EMBL" id="BARS01000676">
    <property type="protein sequence ID" value="GAF80951.1"/>
    <property type="molecule type" value="Genomic_DNA"/>
</dbReference>